<dbReference type="OrthoDB" id="9810718at2"/>
<sequence length="544" mass="63082">MQKQTVKQLKQALLATGNTVDYGTNTVTIALSVSDRRHRAQVTFSRQPTFNQAWTEVAKILANTPQTSWVRVETVQSSQRLSRTTFEKRLAEMFRMNYWRYGVSFDENFETALLEMEINGHAMFRPGKDHKIGRNRAQMWVDYKRLTPYLKKRQTTLPVDPAETDYVWVFTTAGVFTDGEQIWQLEDRENGSKGIRIITDPQREVANAIETGETFLINQIKPDGKFIYGYFPAQQKILSSYNFVRHFSSLYALLEVIEFTGRTDDYAKVKHAIEWGLDNATIEKDGAIFIDDRGELKLGAQALLMLTLSKYQEITGDDHFMPVLMKVFKGVPSFMEPSGKLNHVLNADLTVKAAFRIIYYEGEVAFGLSRLYELTQDPAVMDLVKQILDYMVANDYGKYHDHWISYAINEALLVFPDNRDYMALGLKNVFIHLKFIEERDTTYPTLLELVDAAVKMTDMIKKSGNEDLLEPYDLIHLRQVLRSRAEYEVTSGLFLPELAMYFYYPEKFIGGFFARHDNFRTRIDDCEHFLSGLVNYYNYTYNKE</sequence>
<dbReference type="HOGENOM" id="CLU_032113_0_0_9"/>
<comment type="caution">
    <text evidence="1">The sequence shown here is derived from an EMBL/GenBank/DDBJ whole genome shotgun (WGS) entry which is preliminary data.</text>
</comment>
<dbReference type="SUPFAM" id="SSF48208">
    <property type="entry name" value="Six-hairpin glycosidases"/>
    <property type="match status" value="1"/>
</dbReference>
<accession>W6T5I6</accession>
<evidence type="ECO:0000313" key="1">
    <source>
        <dbReference type="EMBL" id="ETY73287.1"/>
    </source>
</evidence>
<dbReference type="RefSeq" id="WP_033614454.1">
    <property type="nucleotide sequence ID" value="NZ_KK036516.1"/>
</dbReference>
<gene>
    <name evidence="1" type="ORF">LFAB_13560</name>
</gene>
<dbReference type="GO" id="GO:0016740">
    <property type="term" value="F:transferase activity"/>
    <property type="evidence" value="ECO:0007669"/>
    <property type="project" value="UniProtKB-KW"/>
</dbReference>
<name>W6T5I6_9LACO</name>
<proteinExistence type="predicted"/>
<dbReference type="GO" id="GO:0005975">
    <property type="term" value="P:carbohydrate metabolic process"/>
    <property type="evidence" value="ECO:0007669"/>
    <property type="project" value="InterPro"/>
</dbReference>
<dbReference type="PATRIC" id="fig|1400520.3.peg.2659"/>
<keyword evidence="1" id="KW-0808">Transferase</keyword>
<dbReference type="Proteomes" id="UP000019247">
    <property type="component" value="Unassembled WGS sequence"/>
</dbReference>
<dbReference type="InterPro" id="IPR008928">
    <property type="entry name" value="6-hairpin_glycosidase_sf"/>
</dbReference>
<protein>
    <submittedName>
        <fullName evidence="1">Glycosyl transferase family 1</fullName>
    </submittedName>
</protein>
<dbReference type="eggNOG" id="COG4627">
    <property type="taxonomic scope" value="Bacteria"/>
</dbReference>
<evidence type="ECO:0000313" key="2">
    <source>
        <dbReference type="Proteomes" id="UP000019247"/>
    </source>
</evidence>
<dbReference type="STRING" id="1400520.LFAB_13560"/>
<organism evidence="1 2">
    <name type="scientific">Lactiplantibacillus fabifermentans T30PCM01</name>
    <dbReference type="NCBI Taxonomy" id="1400520"/>
    <lineage>
        <taxon>Bacteria</taxon>
        <taxon>Bacillati</taxon>
        <taxon>Bacillota</taxon>
        <taxon>Bacilli</taxon>
        <taxon>Lactobacillales</taxon>
        <taxon>Lactobacillaceae</taxon>
        <taxon>Lactiplantibacillus</taxon>
    </lineage>
</organism>
<dbReference type="AlphaFoldDB" id="W6T5I6"/>
<dbReference type="EMBL" id="AWWK01000066">
    <property type="protein sequence ID" value="ETY73287.1"/>
    <property type="molecule type" value="Genomic_DNA"/>
</dbReference>
<reference evidence="1 2" key="1">
    <citation type="journal article" date="2014" name="Genome Announc.">
        <title>Genome Sequence of Lactobacillus fabifermentans Strain T30PCM01, Isolated from Fermenting Grape Marc.</title>
        <authorList>
            <person name="Treu L."/>
            <person name="Vendramin V."/>
            <person name="Bovo B."/>
            <person name="Giacomini A."/>
            <person name="Corich V."/>
            <person name="Campanaro S."/>
        </authorList>
    </citation>
    <scope>NUCLEOTIDE SEQUENCE [LARGE SCALE GENOMIC DNA]</scope>
    <source>
        <strain evidence="1 2">T30PCM01</strain>
    </source>
</reference>